<dbReference type="InterPro" id="IPR040079">
    <property type="entry name" value="Glutathione_S-Trfase"/>
</dbReference>
<dbReference type="PANTHER" id="PTHR44051">
    <property type="entry name" value="GLUTATHIONE S-TRANSFERASE-RELATED"/>
    <property type="match status" value="1"/>
</dbReference>
<evidence type="ECO:0000313" key="3">
    <source>
        <dbReference type="EMBL" id="GAA4650636.1"/>
    </source>
</evidence>
<dbReference type="InterPro" id="IPR004045">
    <property type="entry name" value="Glutathione_S-Trfase_N"/>
</dbReference>
<accession>A0ABP8V3Y4</accession>
<dbReference type="Gene3D" id="1.20.1050.10">
    <property type="match status" value="1"/>
</dbReference>
<dbReference type="SFLD" id="SFLDS00019">
    <property type="entry name" value="Glutathione_Transferase_(cytos"/>
    <property type="match status" value="1"/>
</dbReference>
<dbReference type="InterPro" id="IPR010987">
    <property type="entry name" value="Glutathione-S-Trfase_C-like"/>
</dbReference>
<feature type="domain" description="GST C-terminal" evidence="2">
    <location>
        <begin position="84"/>
        <end position="206"/>
    </location>
</feature>
<dbReference type="EMBL" id="BAABFL010000410">
    <property type="protein sequence ID" value="GAA4650636.1"/>
    <property type="molecule type" value="Genomic_DNA"/>
</dbReference>
<organism evidence="3 4">
    <name type="scientific">Kistimonas scapharcae</name>
    <dbReference type="NCBI Taxonomy" id="1036133"/>
    <lineage>
        <taxon>Bacteria</taxon>
        <taxon>Pseudomonadati</taxon>
        <taxon>Pseudomonadota</taxon>
        <taxon>Gammaproteobacteria</taxon>
        <taxon>Oceanospirillales</taxon>
        <taxon>Endozoicomonadaceae</taxon>
        <taxon>Kistimonas</taxon>
    </lineage>
</organism>
<dbReference type="Pfam" id="PF00043">
    <property type="entry name" value="GST_C"/>
    <property type="match status" value="1"/>
</dbReference>
<sequence length="206" mass="23480">MIQVFGDSLSGNCYKIQLLLNHLAIDHKWRPVDILNGDTHTAQFLELNANGKIPVVVLEDGRLLAESNAILNYFADGTDYLPNDRYQRAKVLEWQFFEQYSHEPYIAVARFLARYLGMPESRQEEFQSKQAGGYKALEVMEQQLSASPYLAGPTLSIADISLFAYTHVAHEGGFSLERFPAIRRWINTIESHPQHVPMQITEHTIS</sequence>
<proteinExistence type="predicted"/>
<dbReference type="RefSeq" id="WP_345196850.1">
    <property type="nucleotide sequence ID" value="NZ_BAABFL010000410.1"/>
</dbReference>
<feature type="domain" description="GST N-terminal" evidence="1">
    <location>
        <begin position="1"/>
        <end position="82"/>
    </location>
</feature>
<evidence type="ECO:0000259" key="1">
    <source>
        <dbReference type="PROSITE" id="PS50404"/>
    </source>
</evidence>
<gene>
    <name evidence="3" type="ORF">GCM10023116_29190</name>
</gene>
<evidence type="ECO:0000259" key="2">
    <source>
        <dbReference type="PROSITE" id="PS50405"/>
    </source>
</evidence>
<keyword evidence="4" id="KW-1185">Reference proteome</keyword>
<dbReference type="CDD" id="cd03056">
    <property type="entry name" value="GST_N_4"/>
    <property type="match status" value="1"/>
</dbReference>
<dbReference type="Pfam" id="PF13409">
    <property type="entry name" value="GST_N_2"/>
    <property type="match status" value="1"/>
</dbReference>
<evidence type="ECO:0000313" key="4">
    <source>
        <dbReference type="Proteomes" id="UP001500604"/>
    </source>
</evidence>
<dbReference type="Gene3D" id="3.40.30.10">
    <property type="entry name" value="Glutaredoxin"/>
    <property type="match status" value="1"/>
</dbReference>
<name>A0ABP8V3Y4_9GAMM</name>
<dbReference type="PROSITE" id="PS50404">
    <property type="entry name" value="GST_NTER"/>
    <property type="match status" value="1"/>
</dbReference>
<dbReference type="PANTHER" id="PTHR44051:SF2">
    <property type="entry name" value="HYPOTHETICAL GLUTATHIONE S-TRANSFERASE LIKE PROTEIN"/>
    <property type="match status" value="1"/>
</dbReference>
<dbReference type="SFLD" id="SFLDG00358">
    <property type="entry name" value="Main_(cytGST)"/>
    <property type="match status" value="1"/>
</dbReference>
<protein>
    <submittedName>
        <fullName evidence="3">Glutathione S-transferase family protein</fullName>
    </submittedName>
</protein>
<dbReference type="InterPro" id="IPR004046">
    <property type="entry name" value="GST_C"/>
</dbReference>
<comment type="caution">
    <text evidence="3">The sequence shown here is derived from an EMBL/GenBank/DDBJ whole genome shotgun (WGS) entry which is preliminary data.</text>
</comment>
<dbReference type="InterPro" id="IPR036249">
    <property type="entry name" value="Thioredoxin-like_sf"/>
</dbReference>
<dbReference type="InterPro" id="IPR036282">
    <property type="entry name" value="Glutathione-S-Trfase_C_sf"/>
</dbReference>
<reference evidence="4" key="1">
    <citation type="journal article" date="2019" name="Int. J. Syst. Evol. Microbiol.">
        <title>The Global Catalogue of Microorganisms (GCM) 10K type strain sequencing project: providing services to taxonomists for standard genome sequencing and annotation.</title>
        <authorList>
            <consortium name="The Broad Institute Genomics Platform"/>
            <consortium name="The Broad Institute Genome Sequencing Center for Infectious Disease"/>
            <person name="Wu L."/>
            <person name="Ma J."/>
        </authorList>
    </citation>
    <scope>NUCLEOTIDE SEQUENCE [LARGE SCALE GENOMIC DNA]</scope>
    <source>
        <strain evidence="4">JCM 17805</strain>
    </source>
</reference>
<dbReference type="PROSITE" id="PS50405">
    <property type="entry name" value="GST_CTER"/>
    <property type="match status" value="1"/>
</dbReference>
<dbReference type="SUPFAM" id="SSF52833">
    <property type="entry name" value="Thioredoxin-like"/>
    <property type="match status" value="1"/>
</dbReference>
<dbReference type="SUPFAM" id="SSF47616">
    <property type="entry name" value="GST C-terminal domain-like"/>
    <property type="match status" value="1"/>
</dbReference>
<dbReference type="Proteomes" id="UP001500604">
    <property type="component" value="Unassembled WGS sequence"/>
</dbReference>
<dbReference type="SFLD" id="SFLDG01151">
    <property type="entry name" value="Main.2:_Nu-like"/>
    <property type="match status" value="1"/>
</dbReference>